<dbReference type="InterPro" id="IPR037522">
    <property type="entry name" value="HD_GYP_dom"/>
</dbReference>
<dbReference type="InterPro" id="IPR006674">
    <property type="entry name" value="HD_domain"/>
</dbReference>
<proteinExistence type="predicted"/>
<dbReference type="SUPFAM" id="SSF109604">
    <property type="entry name" value="HD-domain/PDEase-like"/>
    <property type="match status" value="1"/>
</dbReference>
<sequence length="300" mass="33235">MVLRIPKHLVRKGMFIETVECPVTEFQARRFLIKSEDAVRAILATSATHALVNQQQSTIDVDAVMNGAAKAQEEQRQHTLETVSQSARSLRESFLAAQAGTLKIETLGPVADEIAERIEAAPDVFLEVTRLKTKDEGTYVHSLAVSALMMQLARALGYDDDAVRELGVAGLLHDVGKLMVPNAVLNKTGRLDANERQLVRNHPEVGYRMLKQQGNVSGIVLDVCRLHHEALDGTGYPLGLKGDRISAEVRLATVCDVFEALTSARPYKKAWSTRDAINWMFDHNQMFDTKLVLRLGSMFS</sequence>
<reference evidence="3 4" key="1">
    <citation type="submission" date="2023-08" db="EMBL/GenBank/DDBJ databases">
        <title>Pathogen: clinical or host-associated sample.</title>
        <authorList>
            <person name="Hergert J."/>
            <person name="Casey R."/>
            <person name="Wagner J."/>
            <person name="Young E.L."/>
            <person name="Oakeson K.F."/>
        </authorList>
    </citation>
    <scope>NUCLEOTIDE SEQUENCE [LARGE SCALE GENOMIC DNA]</scope>
    <source>
        <strain evidence="3 4">1760953</strain>
    </source>
</reference>
<dbReference type="SMART" id="SM00471">
    <property type="entry name" value="HDc"/>
    <property type="match status" value="1"/>
</dbReference>
<dbReference type="CDD" id="cd00077">
    <property type="entry name" value="HDc"/>
    <property type="match status" value="1"/>
</dbReference>
<dbReference type="NCBIfam" id="TIGR00277">
    <property type="entry name" value="HDIG"/>
    <property type="match status" value="1"/>
</dbReference>
<name>A0AA50CJ24_9HYPH</name>
<feature type="domain" description="HD" evidence="1">
    <location>
        <begin position="138"/>
        <end position="258"/>
    </location>
</feature>
<dbReference type="Proteomes" id="UP001234585">
    <property type="component" value="Chromosome"/>
</dbReference>
<keyword evidence="4" id="KW-1185">Reference proteome</keyword>
<dbReference type="InterPro" id="IPR006675">
    <property type="entry name" value="HDIG_dom"/>
</dbReference>
<dbReference type="PROSITE" id="PS51831">
    <property type="entry name" value="HD"/>
    <property type="match status" value="1"/>
</dbReference>
<dbReference type="PANTHER" id="PTHR43155">
    <property type="entry name" value="CYCLIC DI-GMP PHOSPHODIESTERASE PA4108-RELATED"/>
    <property type="match status" value="1"/>
</dbReference>
<protein>
    <submittedName>
        <fullName evidence="3">HD-GYP domain-containing protein</fullName>
        <ecNumber evidence="3">3.1.4.-</ecNumber>
    </submittedName>
</protein>
<dbReference type="InterPro" id="IPR003607">
    <property type="entry name" value="HD/PDEase_dom"/>
</dbReference>
<dbReference type="PROSITE" id="PS51832">
    <property type="entry name" value="HD_GYP"/>
    <property type="match status" value="1"/>
</dbReference>
<dbReference type="EC" id="3.1.4.-" evidence="3"/>
<dbReference type="Gene3D" id="1.10.3210.10">
    <property type="entry name" value="Hypothetical protein af1432"/>
    <property type="match status" value="1"/>
</dbReference>
<feature type="domain" description="HD-GYP" evidence="2">
    <location>
        <begin position="116"/>
        <end position="300"/>
    </location>
</feature>
<keyword evidence="3" id="KW-0378">Hydrolase</keyword>
<dbReference type="GO" id="GO:0008081">
    <property type="term" value="F:phosphoric diester hydrolase activity"/>
    <property type="evidence" value="ECO:0007669"/>
    <property type="project" value="UniProtKB-ARBA"/>
</dbReference>
<gene>
    <name evidence="3" type="ORF">Q9313_00735</name>
</gene>
<dbReference type="AlphaFoldDB" id="A0AA50CJ24"/>
<organism evidence="3 4">
    <name type="scientific">Shinella sumterensis</name>
    <dbReference type="NCBI Taxonomy" id="1967501"/>
    <lineage>
        <taxon>Bacteria</taxon>
        <taxon>Pseudomonadati</taxon>
        <taxon>Pseudomonadota</taxon>
        <taxon>Alphaproteobacteria</taxon>
        <taxon>Hyphomicrobiales</taxon>
        <taxon>Rhizobiaceae</taxon>
        <taxon>Shinella</taxon>
    </lineage>
</organism>
<evidence type="ECO:0000313" key="3">
    <source>
        <dbReference type="EMBL" id="WLR97590.1"/>
    </source>
</evidence>
<dbReference type="EMBL" id="CP132302">
    <property type="protein sequence ID" value="WLR97590.1"/>
    <property type="molecule type" value="Genomic_DNA"/>
</dbReference>
<dbReference type="RefSeq" id="WP_160871519.1">
    <property type="nucleotide sequence ID" value="NZ_CP132302.1"/>
</dbReference>
<evidence type="ECO:0000313" key="4">
    <source>
        <dbReference type="Proteomes" id="UP001234585"/>
    </source>
</evidence>
<evidence type="ECO:0000259" key="2">
    <source>
        <dbReference type="PROSITE" id="PS51832"/>
    </source>
</evidence>
<evidence type="ECO:0000259" key="1">
    <source>
        <dbReference type="PROSITE" id="PS51831"/>
    </source>
</evidence>
<dbReference type="PANTHER" id="PTHR43155:SF2">
    <property type="entry name" value="CYCLIC DI-GMP PHOSPHODIESTERASE PA4108"/>
    <property type="match status" value="1"/>
</dbReference>
<accession>A0AA50CJ24</accession>
<dbReference type="Pfam" id="PF13487">
    <property type="entry name" value="HD_5"/>
    <property type="match status" value="1"/>
</dbReference>